<feature type="region of interest" description="Disordered" evidence="1">
    <location>
        <begin position="1"/>
        <end position="53"/>
    </location>
</feature>
<dbReference type="EMBL" id="CP104562">
    <property type="protein sequence ID" value="UXH78876.1"/>
    <property type="molecule type" value="Genomic_DNA"/>
</dbReference>
<gene>
    <name evidence="2" type="ORF">N4261_02740</name>
</gene>
<evidence type="ECO:0000313" key="3">
    <source>
        <dbReference type="Proteomes" id="UP001064933"/>
    </source>
</evidence>
<evidence type="ECO:0000313" key="2">
    <source>
        <dbReference type="EMBL" id="UXH78876.1"/>
    </source>
</evidence>
<proteinExistence type="predicted"/>
<dbReference type="Proteomes" id="UP001064933">
    <property type="component" value="Chromosome"/>
</dbReference>
<protein>
    <submittedName>
        <fullName evidence="2">Uncharacterized protein</fullName>
    </submittedName>
</protein>
<accession>A0ABY6B3S0</accession>
<keyword evidence="3" id="KW-1185">Reference proteome</keyword>
<evidence type="ECO:0000256" key="1">
    <source>
        <dbReference type="SAM" id="MobiDB-lite"/>
    </source>
</evidence>
<name>A0ABY6B3S0_9BURK</name>
<organism evidence="2 3">
    <name type="scientific">Roseateles amylovorans</name>
    <dbReference type="NCBI Taxonomy" id="2978473"/>
    <lineage>
        <taxon>Bacteria</taxon>
        <taxon>Pseudomonadati</taxon>
        <taxon>Pseudomonadota</taxon>
        <taxon>Betaproteobacteria</taxon>
        <taxon>Burkholderiales</taxon>
        <taxon>Sphaerotilaceae</taxon>
        <taxon>Roseateles</taxon>
    </lineage>
</organism>
<sequence length="232" mass="25119">MDAVTDLRPRAGAGLGPTAGTDDGVCSRSDASHRTAASTSPSDDPLVPHDEQIGGQSQALWSRDWWQWAGSFSQAASPIADRSGVLCASGQSGEVWFLAGTYGTQRTIRSCHVPRGKYLFFPLINYMVTAAPGMTTTCLSVQRTALRITDDVSDLVLEVDGRRFDQLALHRQHTSECFDLGARAKPKVRMFPTAANGYYVMLRPLSPGRHTLNFGGALPSMLQAVSYNLIVD</sequence>
<dbReference type="RefSeq" id="WP_261758707.1">
    <property type="nucleotide sequence ID" value="NZ_CP104562.2"/>
</dbReference>
<reference evidence="2" key="1">
    <citation type="submission" date="2022-10" db="EMBL/GenBank/DDBJ databases">
        <title>Characterization and whole genome sequencing of a new Roseateles species, isolated from fresh water.</title>
        <authorList>
            <person name="Guliayeva D.Y."/>
            <person name="Akhremchuk A.E."/>
            <person name="Sikolenko M.A."/>
            <person name="Valentovich L.N."/>
            <person name="Sidarenka A.V."/>
        </authorList>
    </citation>
    <scope>NUCLEOTIDE SEQUENCE</scope>
    <source>
        <strain evidence="2">BIM B-1768</strain>
    </source>
</reference>